<dbReference type="RefSeq" id="WP_017522707.1">
    <property type="nucleotide sequence ID" value="NZ_JACCEX010000003.1"/>
</dbReference>
<evidence type="ECO:0000259" key="1">
    <source>
        <dbReference type="Pfam" id="PF00561"/>
    </source>
</evidence>
<dbReference type="Pfam" id="PF00561">
    <property type="entry name" value="Abhydrolase_1"/>
    <property type="match status" value="1"/>
</dbReference>
<dbReference type="InterPro" id="IPR000073">
    <property type="entry name" value="AB_hydrolase_1"/>
</dbReference>
<dbReference type="SUPFAM" id="SSF53474">
    <property type="entry name" value="alpha/beta-Hydrolases"/>
    <property type="match status" value="1"/>
</dbReference>
<dbReference type="STRING" id="1231391.GCA_000308195_00329"/>
<feature type="domain" description="AB hydrolase-1" evidence="1">
    <location>
        <begin position="21"/>
        <end position="250"/>
    </location>
</feature>
<gene>
    <name evidence="2" type="ORF">C7440_2518</name>
</gene>
<dbReference type="PANTHER" id="PTHR43798:SF33">
    <property type="entry name" value="HYDROLASE, PUTATIVE (AFU_ORTHOLOGUE AFUA_2G14860)-RELATED"/>
    <property type="match status" value="1"/>
</dbReference>
<keyword evidence="3" id="KW-1185">Reference proteome</keyword>
<dbReference type="OrthoDB" id="2086224at2"/>
<dbReference type="PANTHER" id="PTHR43798">
    <property type="entry name" value="MONOACYLGLYCEROL LIPASE"/>
    <property type="match status" value="1"/>
</dbReference>
<accession>A0A2U1CLB6</accession>
<evidence type="ECO:0000313" key="3">
    <source>
        <dbReference type="Proteomes" id="UP000246145"/>
    </source>
</evidence>
<protein>
    <submittedName>
        <fullName evidence="2">Pimeloyl-ACP methyl ester carboxylesterase</fullName>
    </submittedName>
</protein>
<dbReference type="GO" id="GO:0016020">
    <property type="term" value="C:membrane"/>
    <property type="evidence" value="ECO:0007669"/>
    <property type="project" value="TreeGrafter"/>
</dbReference>
<reference evidence="2 3" key="1">
    <citation type="submission" date="2018-04" db="EMBL/GenBank/DDBJ databases">
        <title>Genomic Encyclopedia of Type Strains, Phase IV (KMG-IV): sequencing the most valuable type-strain genomes for metagenomic binning, comparative biology and taxonomic classification.</title>
        <authorList>
            <person name="Goeker M."/>
        </authorList>
    </citation>
    <scope>NUCLEOTIDE SEQUENCE [LARGE SCALE GENOMIC DNA]</scope>
    <source>
        <strain evidence="2 3">DSM 10065</strain>
    </source>
</reference>
<dbReference type="Proteomes" id="UP000246145">
    <property type="component" value="Unassembled WGS sequence"/>
</dbReference>
<dbReference type="AlphaFoldDB" id="A0A2U1CLB6"/>
<evidence type="ECO:0000313" key="2">
    <source>
        <dbReference type="EMBL" id="PVY61785.1"/>
    </source>
</evidence>
<dbReference type="PRINTS" id="PR00111">
    <property type="entry name" value="ABHYDROLASE"/>
</dbReference>
<dbReference type="Gene3D" id="3.40.50.1820">
    <property type="entry name" value="alpha/beta hydrolase"/>
    <property type="match status" value="1"/>
</dbReference>
<comment type="caution">
    <text evidence="2">The sequence shown here is derived from an EMBL/GenBank/DDBJ whole genome shotgun (WGS) entry which is preliminary data.</text>
</comment>
<dbReference type="InterPro" id="IPR029058">
    <property type="entry name" value="AB_hydrolase_fold"/>
</dbReference>
<organism evidence="2 3">
    <name type="scientific">Pusillimonas noertemannii</name>
    <dbReference type="NCBI Taxonomy" id="305977"/>
    <lineage>
        <taxon>Bacteria</taxon>
        <taxon>Pseudomonadati</taxon>
        <taxon>Pseudomonadota</taxon>
        <taxon>Betaproteobacteria</taxon>
        <taxon>Burkholderiales</taxon>
        <taxon>Alcaligenaceae</taxon>
        <taxon>Pusillimonas</taxon>
    </lineage>
</organism>
<dbReference type="EMBL" id="QEKO01000003">
    <property type="protein sequence ID" value="PVY61785.1"/>
    <property type="molecule type" value="Genomic_DNA"/>
</dbReference>
<dbReference type="InterPro" id="IPR050266">
    <property type="entry name" value="AB_hydrolase_sf"/>
</dbReference>
<sequence length="267" mass="29066">MNDTVEIAGAQVAYRVDGSGPALVLVSGTGGNLHSNWDHLIEPLAAHRKVIRADYSGSGQTRDDGGPLTVEMLAEQILAAVRACNVSSFDLLGYSLGAAVAAHIAAEYPQLVRSLVLVAPFARGGEPRIKLQFELWQQLIRLDPAAFARLVLLNGFSPAFLRGFDDAQIDEWVQLIQQSNRWDGMLRQIELDARLDISGQPEKINRPSLVIGCAQDYILGPEPARAMAAAIRGARYAELDAGHMVPFERPQELLHLVGEFLAVPARQ</sequence>
<name>A0A2U1CLB6_9BURK</name>
<proteinExistence type="predicted"/>